<feature type="transmembrane region" description="Helical" evidence="2">
    <location>
        <begin position="360"/>
        <end position="382"/>
    </location>
</feature>
<dbReference type="InterPro" id="IPR036259">
    <property type="entry name" value="MFS_trans_sf"/>
</dbReference>
<keyword evidence="2" id="KW-0812">Transmembrane</keyword>
<dbReference type="AlphaFoldDB" id="A0A9Q1H0E5"/>
<feature type="transmembrane region" description="Helical" evidence="2">
    <location>
        <begin position="425"/>
        <end position="448"/>
    </location>
</feature>
<feature type="transmembrane region" description="Helical" evidence="2">
    <location>
        <begin position="63"/>
        <end position="86"/>
    </location>
</feature>
<evidence type="ECO:0000256" key="2">
    <source>
        <dbReference type="SAM" id="Phobius"/>
    </source>
</evidence>
<dbReference type="Pfam" id="PF07690">
    <property type="entry name" value="MFS_1"/>
    <property type="match status" value="1"/>
</dbReference>
<dbReference type="InterPro" id="IPR011701">
    <property type="entry name" value="MFS"/>
</dbReference>
<dbReference type="OrthoDB" id="6111965at2759"/>
<organism evidence="4 5">
    <name type="scientific">Holothuria leucospilota</name>
    <name type="common">Black long sea cucumber</name>
    <name type="synonym">Mertensiothuria leucospilota</name>
    <dbReference type="NCBI Taxonomy" id="206669"/>
    <lineage>
        <taxon>Eukaryota</taxon>
        <taxon>Metazoa</taxon>
        <taxon>Echinodermata</taxon>
        <taxon>Eleutherozoa</taxon>
        <taxon>Echinozoa</taxon>
        <taxon>Holothuroidea</taxon>
        <taxon>Aspidochirotacea</taxon>
        <taxon>Aspidochirotida</taxon>
        <taxon>Holothuriidae</taxon>
        <taxon>Holothuria</taxon>
    </lineage>
</organism>
<dbReference type="Gene3D" id="1.20.1250.20">
    <property type="entry name" value="MFS general substrate transporter like domains"/>
    <property type="match status" value="1"/>
</dbReference>
<dbReference type="GO" id="GO:0016020">
    <property type="term" value="C:membrane"/>
    <property type="evidence" value="ECO:0007669"/>
    <property type="project" value="UniProtKB-SubCell"/>
</dbReference>
<sequence>MEKDAMKEAEGEDEVPVASDRGWSWVALTAAVTNALLLAGYMKGIGVLFVEWQESFGVTAKDVGWTGVIIGFCVSIGALMAGALASRFTCQKIIICFGMIFAASVASSSFCSDMWQLYVTNCIAGLSLGMCIQPSWTSVGYNFHKWLGVANGIASSGVGMGIVALPPIIQFFCNMLGWRGALQVTGAILLLCSVCGLFIRPTEKELFLLRRRENTKNRKEEERIKRCSVVSQNGVVIIQESACEKCIRLINTFIENLGLKLLLESPRFFVVCLANGLVGFSYYAGLVFFQSKVVYDNHIPKQQASYLTSAIGVGSIIGRVASGVLIDFNVLSARFLYGMANLFCSFFGFANPFVSSYSMLIVIAVWFGMFSGLSYSMAIYCARLYVVADKISTSIGVVLLTEGIGVLFGVFFMGLVRDLTTNYDLSFILCGASFVTSALVIVIDSIYLEYKGRRGMDIPPEGDVDCKEVVTIKPEDGTERKRKTGIVEENGKTNLAFQKGEENDEQCVISIVNNLGKEPSTSGRLHR</sequence>
<evidence type="ECO:0000313" key="5">
    <source>
        <dbReference type="Proteomes" id="UP001152320"/>
    </source>
</evidence>
<dbReference type="PROSITE" id="PS50850">
    <property type="entry name" value="MFS"/>
    <property type="match status" value="1"/>
</dbReference>
<feature type="transmembrane region" description="Helical" evidence="2">
    <location>
        <begin position="93"/>
        <end position="110"/>
    </location>
</feature>
<comment type="subcellular location">
    <subcellularLocation>
        <location evidence="1">Membrane</location>
        <topology evidence="1">Multi-pass membrane protein</topology>
    </subcellularLocation>
</comment>
<dbReference type="PANTHER" id="PTHR11360">
    <property type="entry name" value="MONOCARBOXYLATE TRANSPORTER"/>
    <property type="match status" value="1"/>
</dbReference>
<evidence type="ECO:0000259" key="3">
    <source>
        <dbReference type="PROSITE" id="PS50850"/>
    </source>
</evidence>
<name>A0A9Q1H0E5_HOLLE</name>
<feature type="transmembrane region" description="Helical" evidence="2">
    <location>
        <begin position="116"/>
        <end position="136"/>
    </location>
</feature>
<dbReference type="InterPro" id="IPR050327">
    <property type="entry name" value="Proton-linked_MCT"/>
</dbReference>
<evidence type="ECO:0000313" key="4">
    <source>
        <dbReference type="EMBL" id="KAJ8030447.1"/>
    </source>
</evidence>
<feature type="transmembrane region" description="Helical" evidence="2">
    <location>
        <begin position="148"/>
        <end position="169"/>
    </location>
</feature>
<proteinExistence type="predicted"/>
<gene>
    <name evidence="4" type="ORF">HOLleu_26881</name>
</gene>
<reference evidence="4" key="1">
    <citation type="submission" date="2021-10" db="EMBL/GenBank/DDBJ databases">
        <title>Tropical sea cucumber genome reveals ecological adaptation and Cuvierian tubules defense mechanism.</title>
        <authorList>
            <person name="Chen T."/>
        </authorList>
    </citation>
    <scope>NUCLEOTIDE SEQUENCE</scope>
    <source>
        <strain evidence="4">Nanhai2018</strain>
        <tissue evidence="4">Muscle</tissue>
    </source>
</reference>
<feature type="transmembrane region" description="Helical" evidence="2">
    <location>
        <begin position="309"/>
        <end position="328"/>
    </location>
</feature>
<feature type="transmembrane region" description="Helical" evidence="2">
    <location>
        <begin position="394"/>
        <end position="413"/>
    </location>
</feature>
<dbReference type="GO" id="GO:0008028">
    <property type="term" value="F:monocarboxylic acid transmembrane transporter activity"/>
    <property type="evidence" value="ECO:0007669"/>
    <property type="project" value="TreeGrafter"/>
</dbReference>
<dbReference type="PANTHER" id="PTHR11360:SF284">
    <property type="entry name" value="EG:103B4.3 PROTEIN-RELATED"/>
    <property type="match status" value="1"/>
</dbReference>
<comment type="caution">
    <text evidence="4">The sequence shown here is derived from an EMBL/GenBank/DDBJ whole genome shotgun (WGS) entry which is preliminary data.</text>
</comment>
<feature type="transmembrane region" description="Helical" evidence="2">
    <location>
        <begin position="23"/>
        <end position="43"/>
    </location>
</feature>
<protein>
    <submittedName>
        <fullName evidence="4">Monocarboxylate transporter 3</fullName>
    </submittedName>
</protein>
<keyword evidence="2" id="KW-1133">Transmembrane helix</keyword>
<feature type="transmembrane region" description="Helical" evidence="2">
    <location>
        <begin position="268"/>
        <end position="289"/>
    </location>
</feature>
<evidence type="ECO:0000256" key="1">
    <source>
        <dbReference type="ARBA" id="ARBA00004141"/>
    </source>
</evidence>
<keyword evidence="2" id="KW-0472">Membrane</keyword>
<dbReference type="EMBL" id="JAIZAY010000013">
    <property type="protein sequence ID" value="KAJ8030447.1"/>
    <property type="molecule type" value="Genomic_DNA"/>
</dbReference>
<dbReference type="InterPro" id="IPR020846">
    <property type="entry name" value="MFS_dom"/>
</dbReference>
<feature type="transmembrane region" description="Helical" evidence="2">
    <location>
        <begin position="335"/>
        <end position="354"/>
    </location>
</feature>
<keyword evidence="5" id="KW-1185">Reference proteome</keyword>
<accession>A0A9Q1H0E5</accession>
<dbReference type="SUPFAM" id="SSF103473">
    <property type="entry name" value="MFS general substrate transporter"/>
    <property type="match status" value="1"/>
</dbReference>
<feature type="domain" description="Major facilitator superfamily (MFS) profile" evidence="3">
    <location>
        <begin position="27"/>
        <end position="449"/>
    </location>
</feature>
<dbReference type="Proteomes" id="UP001152320">
    <property type="component" value="Chromosome 13"/>
</dbReference>
<feature type="transmembrane region" description="Helical" evidence="2">
    <location>
        <begin position="181"/>
        <end position="202"/>
    </location>
</feature>